<dbReference type="PROSITE" id="PS50932">
    <property type="entry name" value="HTH_LACI_2"/>
    <property type="match status" value="1"/>
</dbReference>
<comment type="caution">
    <text evidence="5">The sequence shown here is derived from an EMBL/GenBank/DDBJ whole genome shotgun (WGS) entry which is preliminary data.</text>
</comment>
<accession>A0A2I1IQU1</accession>
<feature type="domain" description="HTH lacI-type" evidence="4">
    <location>
        <begin position="3"/>
        <end position="57"/>
    </location>
</feature>
<keyword evidence="2" id="KW-0238">DNA-binding</keyword>
<evidence type="ECO:0000256" key="1">
    <source>
        <dbReference type="ARBA" id="ARBA00023015"/>
    </source>
</evidence>
<dbReference type="InterPro" id="IPR028082">
    <property type="entry name" value="Peripla_BP_I"/>
</dbReference>
<keyword evidence="1" id="KW-0805">Transcription regulation</keyword>
<dbReference type="InterPro" id="IPR010982">
    <property type="entry name" value="Lambda_DNA-bd_dom_sf"/>
</dbReference>
<gene>
    <name evidence="5" type="ORF">CYJ19_02510</name>
</gene>
<evidence type="ECO:0000313" key="5">
    <source>
        <dbReference type="EMBL" id="PKY73475.1"/>
    </source>
</evidence>
<dbReference type="PANTHER" id="PTHR30146:SF109">
    <property type="entry name" value="HTH-TYPE TRANSCRIPTIONAL REGULATOR GALS"/>
    <property type="match status" value="1"/>
</dbReference>
<organism evidence="5 6">
    <name type="scientific">Winkia neuii</name>
    <dbReference type="NCBI Taxonomy" id="33007"/>
    <lineage>
        <taxon>Bacteria</taxon>
        <taxon>Bacillati</taxon>
        <taxon>Actinomycetota</taxon>
        <taxon>Actinomycetes</taxon>
        <taxon>Actinomycetales</taxon>
        <taxon>Actinomycetaceae</taxon>
        <taxon>Winkia</taxon>
    </lineage>
</organism>
<dbReference type="SUPFAM" id="SSF53822">
    <property type="entry name" value="Periplasmic binding protein-like I"/>
    <property type="match status" value="1"/>
</dbReference>
<dbReference type="SUPFAM" id="SSF47413">
    <property type="entry name" value="lambda repressor-like DNA-binding domains"/>
    <property type="match status" value="1"/>
</dbReference>
<evidence type="ECO:0000256" key="3">
    <source>
        <dbReference type="ARBA" id="ARBA00023163"/>
    </source>
</evidence>
<dbReference type="Gene3D" id="3.40.50.2300">
    <property type="match status" value="2"/>
</dbReference>
<keyword evidence="6" id="KW-1185">Reference proteome</keyword>
<dbReference type="GO" id="GO:0000976">
    <property type="term" value="F:transcription cis-regulatory region binding"/>
    <property type="evidence" value="ECO:0007669"/>
    <property type="project" value="TreeGrafter"/>
</dbReference>
<dbReference type="CDD" id="cd06267">
    <property type="entry name" value="PBP1_LacI_sugar_binding-like"/>
    <property type="match status" value="1"/>
</dbReference>
<dbReference type="STRING" id="33007.HMPREF3198_02083"/>
<dbReference type="SMART" id="SM00354">
    <property type="entry name" value="HTH_LACI"/>
    <property type="match status" value="1"/>
</dbReference>
<dbReference type="PRINTS" id="PR00036">
    <property type="entry name" value="HTHLACI"/>
</dbReference>
<protein>
    <submittedName>
        <fullName evidence="5">LacI family transcriptional regulator</fullName>
    </submittedName>
</protein>
<dbReference type="GO" id="GO:0003700">
    <property type="term" value="F:DNA-binding transcription factor activity"/>
    <property type="evidence" value="ECO:0007669"/>
    <property type="project" value="TreeGrafter"/>
</dbReference>
<dbReference type="InterPro" id="IPR046335">
    <property type="entry name" value="LacI/GalR-like_sensor"/>
</dbReference>
<dbReference type="CDD" id="cd01392">
    <property type="entry name" value="HTH_LacI"/>
    <property type="match status" value="1"/>
</dbReference>
<reference evidence="5 6" key="1">
    <citation type="submission" date="2017-12" db="EMBL/GenBank/DDBJ databases">
        <title>Phylogenetic diversity of female urinary microbiome.</title>
        <authorList>
            <person name="Thomas-White K."/>
            <person name="Wolfe A.J."/>
        </authorList>
    </citation>
    <scope>NUCLEOTIDE SEQUENCE [LARGE SCALE GENOMIC DNA]</scope>
    <source>
        <strain evidence="5 6">UMB0402</strain>
    </source>
</reference>
<dbReference type="InterPro" id="IPR000843">
    <property type="entry name" value="HTH_LacI"/>
</dbReference>
<evidence type="ECO:0000313" key="6">
    <source>
        <dbReference type="Proteomes" id="UP000235122"/>
    </source>
</evidence>
<keyword evidence="3" id="KW-0804">Transcription</keyword>
<dbReference type="Pfam" id="PF13377">
    <property type="entry name" value="Peripla_BP_3"/>
    <property type="match status" value="1"/>
</dbReference>
<dbReference type="AlphaFoldDB" id="A0A2I1IQU1"/>
<proteinExistence type="predicted"/>
<dbReference type="EMBL" id="PKKO01000001">
    <property type="protein sequence ID" value="PKY73475.1"/>
    <property type="molecule type" value="Genomic_DNA"/>
</dbReference>
<evidence type="ECO:0000256" key="2">
    <source>
        <dbReference type="ARBA" id="ARBA00023125"/>
    </source>
</evidence>
<dbReference type="PANTHER" id="PTHR30146">
    <property type="entry name" value="LACI-RELATED TRANSCRIPTIONAL REPRESSOR"/>
    <property type="match status" value="1"/>
</dbReference>
<dbReference type="Proteomes" id="UP000235122">
    <property type="component" value="Unassembled WGS sequence"/>
</dbReference>
<evidence type="ECO:0000259" key="4">
    <source>
        <dbReference type="PROSITE" id="PS50932"/>
    </source>
</evidence>
<dbReference type="Gene3D" id="1.10.260.40">
    <property type="entry name" value="lambda repressor-like DNA-binding domains"/>
    <property type="match status" value="1"/>
</dbReference>
<name>A0A2I1IQU1_9ACTO</name>
<dbReference type="PROSITE" id="PS00356">
    <property type="entry name" value="HTH_LACI_1"/>
    <property type="match status" value="1"/>
</dbReference>
<dbReference type="Pfam" id="PF00356">
    <property type="entry name" value="LacI"/>
    <property type="match status" value="1"/>
</dbReference>
<sequence length="334" mass="35783">MSVSLKDVADAAGVSIATASRVLNNSRKVTPDTAQRVRAVAKSLGYVLNPLGKALRQGDSDVVGVIVPVISNPFYSALVQCLELEVEKCGYKCLIADSLGELDIEEDRMRTLSSRRVRGIFVVPAYFDLSANIVKEISAQIPVIQVDRRVSDEYAAPFVGIDNEDGIAKLLAHLKGQGVKTATYVGADNRTSAGRERRSALEQLAPKYGIQLTAHVLNRFLFSFGFEAVSTILSRGELPDALIGADDLIATGLLAGLAEHNLMVPRDVVVTGFDGTLLSEVSVPRLTCIKQPLEQIAEAAVAALESQRLRPGQHNWSTTVKGTLQIGGSTARSS</sequence>